<sequence>MSTRGGTRLRRSFFLVLGSELRPLFFLFCLVCRSGGVWQASLSTRGGLMGKRLGSISKAALDGELFSRRSQVRTPSFFGCLLRSC</sequence>
<protein>
    <submittedName>
        <fullName evidence="1">Uncharacterized protein</fullName>
    </submittedName>
</protein>
<dbReference type="EMBL" id="JAGMUU010000023">
    <property type="protein sequence ID" value="KAH7126423.1"/>
    <property type="molecule type" value="Genomic_DNA"/>
</dbReference>
<name>A0A9P9IL73_9HYPO</name>
<accession>A0A9P9IL73</accession>
<organism evidence="1 2">
    <name type="scientific">Dactylonectria estremocensis</name>
    <dbReference type="NCBI Taxonomy" id="1079267"/>
    <lineage>
        <taxon>Eukaryota</taxon>
        <taxon>Fungi</taxon>
        <taxon>Dikarya</taxon>
        <taxon>Ascomycota</taxon>
        <taxon>Pezizomycotina</taxon>
        <taxon>Sordariomycetes</taxon>
        <taxon>Hypocreomycetidae</taxon>
        <taxon>Hypocreales</taxon>
        <taxon>Nectriaceae</taxon>
        <taxon>Dactylonectria</taxon>
    </lineage>
</organism>
<evidence type="ECO:0000313" key="1">
    <source>
        <dbReference type="EMBL" id="KAH7126423.1"/>
    </source>
</evidence>
<dbReference type="Proteomes" id="UP000717696">
    <property type="component" value="Unassembled WGS sequence"/>
</dbReference>
<comment type="caution">
    <text evidence="1">The sequence shown here is derived from an EMBL/GenBank/DDBJ whole genome shotgun (WGS) entry which is preliminary data.</text>
</comment>
<reference evidence="1" key="1">
    <citation type="journal article" date="2021" name="Nat. Commun.">
        <title>Genetic determinants of endophytism in the Arabidopsis root mycobiome.</title>
        <authorList>
            <person name="Mesny F."/>
            <person name="Miyauchi S."/>
            <person name="Thiergart T."/>
            <person name="Pickel B."/>
            <person name="Atanasova L."/>
            <person name="Karlsson M."/>
            <person name="Huettel B."/>
            <person name="Barry K.W."/>
            <person name="Haridas S."/>
            <person name="Chen C."/>
            <person name="Bauer D."/>
            <person name="Andreopoulos W."/>
            <person name="Pangilinan J."/>
            <person name="LaButti K."/>
            <person name="Riley R."/>
            <person name="Lipzen A."/>
            <person name="Clum A."/>
            <person name="Drula E."/>
            <person name="Henrissat B."/>
            <person name="Kohler A."/>
            <person name="Grigoriev I.V."/>
            <person name="Martin F.M."/>
            <person name="Hacquard S."/>
        </authorList>
    </citation>
    <scope>NUCLEOTIDE SEQUENCE</scope>
    <source>
        <strain evidence="1">MPI-CAGE-AT-0021</strain>
    </source>
</reference>
<evidence type="ECO:0000313" key="2">
    <source>
        <dbReference type="Proteomes" id="UP000717696"/>
    </source>
</evidence>
<proteinExistence type="predicted"/>
<dbReference type="AlphaFoldDB" id="A0A9P9IL73"/>
<gene>
    <name evidence="1" type="ORF">B0J13DRAFT_565483</name>
</gene>
<keyword evidence="2" id="KW-1185">Reference proteome</keyword>